<keyword evidence="1 2" id="KW-0808">Transferase</keyword>
<dbReference type="Gene3D" id="3.40.50.300">
    <property type="entry name" value="P-loop containing nucleotide triphosphate hydrolases"/>
    <property type="match status" value="1"/>
</dbReference>
<dbReference type="RefSeq" id="WP_379879454.1">
    <property type="nucleotide sequence ID" value="NZ_JBHPON010000001.1"/>
</dbReference>
<evidence type="ECO:0000256" key="1">
    <source>
        <dbReference type="ARBA" id="ARBA00022679"/>
    </source>
</evidence>
<dbReference type="GO" id="GO:0016740">
    <property type="term" value="F:transferase activity"/>
    <property type="evidence" value="ECO:0007669"/>
    <property type="project" value="UniProtKB-KW"/>
</dbReference>
<organism evidence="2 3">
    <name type="scientific">Hyphococcus aureus</name>
    <dbReference type="NCBI Taxonomy" id="2666033"/>
    <lineage>
        <taxon>Bacteria</taxon>
        <taxon>Pseudomonadati</taxon>
        <taxon>Pseudomonadota</taxon>
        <taxon>Alphaproteobacteria</taxon>
        <taxon>Parvularculales</taxon>
        <taxon>Parvularculaceae</taxon>
        <taxon>Hyphococcus</taxon>
    </lineage>
</organism>
<proteinExistence type="predicted"/>
<evidence type="ECO:0000313" key="3">
    <source>
        <dbReference type="Proteomes" id="UP001596116"/>
    </source>
</evidence>
<dbReference type="Pfam" id="PF13469">
    <property type="entry name" value="Sulfotransfer_3"/>
    <property type="match status" value="1"/>
</dbReference>
<keyword evidence="3" id="KW-1185">Reference proteome</keyword>
<dbReference type="PANTHER" id="PTHR12788:SF10">
    <property type="entry name" value="PROTEIN-TYROSINE SULFOTRANSFERASE"/>
    <property type="match status" value="1"/>
</dbReference>
<dbReference type="Proteomes" id="UP001596116">
    <property type="component" value="Unassembled WGS sequence"/>
</dbReference>
<dbReference type="SUPFAM" id="SSF52540">
    <property type="entry name" value="P-loop containing nucleoside triphosphate hydrolases"/>
    <property type="match status" value="1"/>
</dbReference>
<protein>
    <submittedName>
        <fullName evidence="2">Sulfotransferase family protein</fullName>
        <ecNumber evidence="2">2.8.2.-</ecNumber>
    </submittedName>
</protein>
<dbReference type="InterPro" id="IPR027417">
    <property type="entry name" value="P-loop_NTPase"/>
</dbReference>
<dbReference type="PANTHER" id="PTHR12788">
    <property type="entry name" value="PROTEIN-TYROSINE SULFOTRANSFERASE 2"/>
    <property type="match status" value="1"/>
</dbReference>
<sequence length="263" mass="28212">MNRGDDLILIGGAPRSGTTLLRAIIGASSNIFCGPELRTIPSLCALCENITAASGPALSRGYGVDANRVDAAAATAIAAFLAPAKQTSGAVRAAEKTPTNILHFPTLRRLFPDAYLISIVRDGRDVVSSLLQMTWRDDRSGEPMAVTRSPHIAANLWAASVANDEVMAGDKRFYSLRYENLVRSPAEEIAKLFDFLGEPTPNLALYHDQTFDVLEGENEASAARVAEPIDATAIGRWRKDLAPGQLASVKAAAGPWLDRYGYV</sequence>
<name>A0ABW1KSY6_9PROT</name>
<dbReference type="EC" id="2.8.2.-" evidence="2"/>
<dbReference type="EMBL" id="JBHPON010000001">
    <property type="protein sequence ID" value="MFC6035221.1"/>
    <property type="molecule type" value="Genomic_DNA"/>
</dbReference>
<comment type="caution">
    <text evidence="2">The sequence shown here is derived from an EMBL/GenBank/DDBJ whole genome shotgun (WGS) entry which is preliminary data.</text>
</comment>
<evidence type="ECO:0000313" key="2">
    <source>
        <dbReference type="EMBL" id="MFC6035221.1"/>
    </source>
</evidence>
<accession>A0ABW1KSY6</accession>
<dbReference type="InterPro" id="IPR026634">
    <property type="entry name" value="TPST-like"/>
</dbReference>
<gene>
    <name evidence="2" type="ORF">ACFMB1_06675</name>
</gene>
<reference evidence="2 3" key="1">
    <citation type="submission" date="2024-09" db="EMBL/GenBank/DDBJ databases">
        <authorList>
            <person name="Zhang Z.-H."/>
        </authorList>
    </citation>
    <scope>NUCLEOTIDE SEQUENCE [LARGE SCALE GENOMIC DNA]</scope>
    <source>
        <strain evidence="2 3">HHTR114</strain>
    </source>
</reference>